<dbReference type="KEGG" id="bor:COCMIDRAFT_41672"/>
<gene>
    <name evidence="1" type="ORF">COCMIDRAFT_41672</name>
</gene>
<proteinExistence type="predicted"/>
<dbReference type="HOGENOM" id="CLU_131648_0_0_1"/>
<dbReference type="GeneID" id="19124111"/>
<protein>
    <submittedName>
        <fullName evidence="1">Uncharacterized protein</fullName>
    </submittedName>
</protein>
<dbReference type="OrthoDB" id="5428863at2759"/>
<evidence type="ECO:0000313" key="1">
    <source>
        <dbReference type="EMBL" id="EUC39905.1"/>
    </source>
</evidence>
<name>W6YQH2_COCMI</name>
<dbReference type="EMBL" id="KI964226">
    <property type="protein sequence ID" value="EUC39905.1"/>
    <property type="molecule type" value="Genomic_DNA"/>
</dbReference>
<dbReference type="AlphaFoldDB" id="W6YQH2"/>
<sequence>MAKRGSIFKLSSFTKGPQLQNTCDLICLGTQEGLSAGDKADKLYKMKMEAYGGDGPVYTRTSEYPGQYGSRACISSPQAMSLMRCRSNKIKEIKKEMDMYGMESSEGKYYRFYNVLWLECKGRIAYRGAVGRVLKAI</sequence>
<organism evidence="1 2">
    <name type="scientific">Bipolaris oryzae ATCC 44560</name>
    <dbReference type="NCBI Taxonomy" id="930090"/>
    <lineage>
        <taxon>Eukaryota</taxon>
        <taxon>Fungi</taxon>
        <taxon>Dikarya</taxon>
        <taxon>Ascomycota</taxon>
        <taxon>Pezizomycotina</taxon>
        <taxon>Dothideomycetes</taxon>
        <taxon>Pleosporomycetidae</taxon>
        <taxon>Pleosporales</taxon>
        <taxon>Pleosporineae</taxon>
        <taxon>Pleosporaceae</taxon>
        <taxon>Bipolaris</taxon>
    </lineage>
</organism>
<keyword evidence="2" id="KW-1185">Reference proteome</keyword>
<dbReference type="RefSeq" id="XP_007693577.1">
    <property type="nucleotide sequence ID" value="XM_007695387.1"/>
</dbReference>
<dbReference type="Proteomes" id="UP000054032">
    <property type="component" value="Unassembled WGS sequence"/>
</dbReference>
<reference evidence="1 2" key="1">
    <citation type="journal article" date="2013" name="PLoS Genet.">
        <title>Comparative genome structure, secondary metabolite, and effector coding capacity across Cochliobolus pathogens.</title>
        <authorList>
            <person name="Condon B.J."/>
            <person name="Leng Y."/>
            <person name="Wu D."/>
            <person name="Bushley K.E."/>
            <person name="Ohm R.A."/>
            <person name="Otillar R."/>
            <person name="Martin J."/>
            <person name="Schackwitz W."/>
            <person name="Grimwood J."/>
            <person name="MohdZainudin N."/>
            <person name="Xue C."/>
            <person name="Wang R."/>
            <person name="Manning V.A."/>
            <person name="Dhillon B."/>
            <person name="Tu Z.J."/>
            <person name="Steffenson B.J."/>
            <person name="Salamov A."/>
            <person name="Sun H."/>
            <person name="Lowry S."/>
            <person name="LaButti K."/>
            <person name="Han J."/>
            <person name="Copeland A."/>
            <person name="Lindquist E."/>
            <person name="Barry K."/>
            <person name="Schmutz J."/>
            <person name="Baker S.E."/>
            <person name="Ciuffetti L.M."/>
            <person name="Grigoriev I.V."/>
            <person name="Zhong S."/>
            <person name="Turgeon B.G."/>
        </authorList>
    </citation>
    <scope>NUCLEOTIDE SEQUENCE [LARGE SCALE GENOMIC DNA]</scope>
    <source>
        <strain evidence="1 2">ATCC 44560</strain>
    </source>
</reference>
<evidence type="ECO:0000313" key="2">
    <source>
        <dbReference type="Proteomes" id="UP000054032"/>
    </source>
</evidence>
<accession>W6YQH2</accession>